<feature type="region of interest" description="Disordered" evidence="1">
    <location>
        <begin position="161"/>
        <end position="242"/>
    </location>
</feature>
<protein>
    <submittedName>
        <fullName evidence="2">Uncharacterized protein</fullName>
    </submittedName>
</protein>
<dbReference type="PANTHER" id="PTHR13468:SF1">
    <property type="entry name" value="PROTEIN DEK"/>
    <property type="match status" value="1"/>
</dbReference>
<keyword evidence="3" id="KW-1185">Reference proteome</keyword>
<evidence type="ECO:0000313" key="3">
    <source>
        <dbReference type="Proteomes" id="UP001628156"/>
    </source>
</evidence>
<gene>
    <name evidence="2" type="ORF">ENUP19_0259G0047</name>
</gene>
<dbReference type="InterPro" id="IPR044198">
    <property type="entry name" value="DEK"/>
</dbReference>
<evidence type="ECO:0000313" key="2">
    <source>
        <dbReference type="EMBL" id="GAB1225713.1"/>
    </source>
</evidence>
<accession>A0ABQ0DS76</accession>
<dbReference type="PANTHER" id="PTHR13468">
    <property type="entry name" value="DEK PROTEIN"/>
    <property type="match status" value="1"/>
</dbReference>
<dbReference type="Proteomes" id="UP001628156">
    <property type="component" value="Unassembled WGS sequence"/>
</dbReference>
<evidence type="ECO:0000256" key="1">
    <source>
        <dbReference type="SAM" id="MobiDB-lite"/>
    </source>
</evidence>
<proteinExistence type="predicted"/>
<organism evidence="2 3">
    <name type="scientific">Entamoeba nuttalli</name>
    <dbReference type="NCBI Taxonomy" id="412467"/>
    <lineage>
        <taxon>Eukaryota</taxon>
        <taxon>Amoebozoa</taxon>
        <taxon>Evosea</taxon>
        <taxon>Archamoebae</taxon>
        <taxon>Mastigamoebida</taxon>
        <taxon>Entamoebidae</taxon>
        <taxon>Entamoeba</taxon>
    </lineage>
</organism>
<dbReference type="EMBL" id="BAAFRS010000259">
    <property type="protein sequence ID" value="GAB1225713.1"/>
    <property type="molecule type" value="Genomic_DNA"/>
</dbReference>
<sequence length="242" mass="27934">MSTLAERRKQSPREKKTVERFSESTTQSIIFNGDGKALGDIPEIVHVMKGVKKTSNTAILLHKVLFGTSGYADVRKKEIMSFNGIKGNSIYETEYLIEKKRQYLEKQTFVNLIEICRLFCLAAASKEKTKEKYVDEIIKFMKKPGDVKIVITEKDKVAVVNEPEDDDEEKEEEKKPKKPIKKEEKEKKTSKKETKKETKKSSKKEEEKKKSSKKEEKKPKVPKVEKKTTSTKKEVKTKGKKK</sequence>
<comment type="caution">
    <text evidence="2">The sequence shown here is derived from an EMBL/GenBank/DDBJ whole genome shotgun (WGS) entry which is preliminary data.</text>
</comment>
<name>A0ABQ0DS76_9EUKA</name>
<feature type="compositionally biased region" description="Basic and acidic residues" evidence="1">
    <location>
        <begin position="181"/>
        <end position="242"/>
    </location>
</feature>
<feature type="compositionally biased region" description="Acidic residues" evidence="1">
    <location>
        <begin position="162"/>
        <end position="171"/>
    </location>
</feature>
<reference evidence="2 3" key="1">
    <citation type="journal article" date="2019" name="PLoS Negl. Trop. Dis.">
        <title>Whole genome sequencing of Entamoeba nuttalli reveals mammalian host-related molecular signatures and a novel octapeptide-repeat surface protein.</title>
        <authorList>
            <person name="Tanaka M."/>
            <person name="Makiuchi T."/>
            <person name="Komiyama T."/>
            <person name="Shiina T."/>
            <person name="Osaki K."/>
            <person name="Tachibana H."/>
        </authorList>
    </citation>
    <scope>NUCLEOTIDE SEQUENCE [LARGE SCALE GENOMIC DNA]</scope>
    <source>
        <strain evidence="2 3">P19-061405</strain>
    </source>
</reference>